<proteinExistence type="predicted"/>
<dbReference type="RefSeq" id="WP_184848547.1">
    <property type="nucleotide sequence ID" value="NZ_JABZEH010000001.1"/>
</dbReference>
<name>A0AAE3NL62_RALSL</name>
<gene>
    <name evidence="2" type="ORF">LBW55_20525</name>
</gene>
<organism evidence="2 3">
    <name type="scientific">Ralstonia solanacearum</name>
    <name type="common">Pseudomonas solanacearum</name>
    <dbReference type="NCBI Taxonomy" id="305"/>
    <lineage>
        <taxon>Bacteria</taxon>
        <taxon>Pseudomonadati</taxon>
        <taxon>Pseudomonadota</taxon>
        <taxon>Betaproteobacteria</taxon>
        <taxon>Burkholderiales</taxon>
        <taxon>Burkholderiaceae</taxon>
        <taxon>Ralstonia</taxon>
        <taxon>Ralstonia solanacearum species complex</taxon>
    </lineage>
</organism>
<feature type="domain" description="DUF695" evidence="1">
    <location>
        <begin position="66"/>
        <end position="178"/>
    </location>
</feature>
<evidence type="ECO:0000313" key="2">
    <source>
        <dbReference type="EMBL" id="MDB0523995.1"/>
    </source>
</evidence>
<accession>A0AAE3NL62</accession>
<reference evidence="2" key="1">
    <citation type="submission" date="2021-09" db="EMBL/GenBank/DDBJ databases">
        <title>Genomic analysis of Ralstonia spp.</title>
        <authorList>
            <person name="Aburjaile F."/>
            <person name="Ariute J.C."/>
            <person name="Pais A.K.L."/>
            <person name="Albuquerque G.M.R."/>
            <person name="Silva A.M.F."/>
            <person name="Brenig B."/>
            <person name="Azevedo V."/>
            <person name="Matiuzzi M."/>
            <person name="Ramos R."/>
            <person name="Goes-Neto A."/>
            <person name="Soares S."/>
            <person name="Iseppon A.M.B."/>
            <person name="Souza E."/>
            <person name="Gama M."/>
        </authorList>
    </citation>
    <scope>NUCLEOTIDE SEQUENCE</scope>
    <source>
        <strain evidence="2">B4</strain>
    </source>
</reference>
<dbReference type="Proteomes" id="UP001143674">
    <property type="component" value="Unassembled WGS sequence"/>
</dbReference>
<dbReference type="EMBL" id="JAIVEX010000011">
    <property type="protein sequence ID" value="MDB0523995.1"/>
    <property type="molecule type" value="Genomic_DNA"/>
</dbReference>
<comment type="caution">
    <text evidence="2">The sequence shown here is derived from an EMBL/GenBank/DDBJ whole genome shotgun (WGS) entry which is preliminary data.</text>
</comment>
<evidence type="ECO:0000259" key="1">
    <source>
        <dbReference type="Pfam" id="PF05117"/>
    </source>
</evidence>
<sequence>MSTQHVRLAVARLNQNNQPPIQMGFSKWLRATLAVAVSSFSFAGQDEKVWDVAAAKDSAGNVRRIVRYRSEMPNWVQRPSFGALVVISWPNVNQAGMPTKRESELHYAFEDGLQAAEERNRAGVLAAVVTGDGKVEWYYLARSHDEFMRVLNEALQGKPRLPITISLEQDPEWSMYRSLAGRR</sequence>
<dbReference type="AlphaFoldDB" id="A0AAE3NL62"/>
<protein>
    <submittedName>
        <fullName evidence="2">DUF695 domain-containing protein</fullName>
    </submittedName>
</protein>
<dbReference type="InterPro" id="IPR016097">
    <property type="entry name" value="DUF695"/>
</dbReference>
<dbReference type="Pfam" id="PF05117">
    <property type="entry name" value="DUF695"/>
    <property type="match status" value="1"/>
</dbReference>
<evidence type="ECO:0000313" key="3">
    <source>
        <dbReference type="Proteomes" id="UP001143674"/>
    </source>
</evidence>